<comment type="caution">
    <text evidence="2">The sequence shown here is derived from an EMBL/GenBank/DDBJ whole genome shotgun (WGS) entry which is preliminary data.</text>
</comment>
<dbReference type="Proteomes" id="UP001597295">
    <property type="component" value="Unassembled WGS sequence"/>
</dbReference>
<dbReference type="Pfam" id="PF01177">
    <property type="entry name" value="Asp_Glu_race"/>
    <property type="match status" value="1"/>
</dbReference>
<evidence type="ECO:0000313" key="3">
    <source>
        <dbReference type="Proteomes" id="UP001597295"/>
    </source>
</evidence>
<keyword evidence="3" id="KW-1185">Reference proteome</keyword>
<comment type="similarity">
    <text evidence="1">Belongs to the HyuE racemase family.</text>
</comment>
<organism evidence="2 3">
    <name type="scientific">Lacibacterium aquatile</name>
    <dbReference type="NCBI Taxonomy" id="1168082"/>
    <lineage>
        <taxon>Bacteria</taxon>
        <taxon>Pseudomonadati</taxon>
        <taxon>Pseudomonadota</taxon>
        <taxon>Alphaproteobacteria</taxon>
        <taxon>Rhodospirillales</taxon>
        <taxon>Rhodospirillaceae</taxon>
    </lineage>
</organism>
<dbReference type="EMBL" id="JBHUIP010000011">
    <property type="protein sequence ID" value="MFD2263379.1"/>
    <property type="molecule type" value="Genomic_DNA"/>
</dbReference>
<protein>
    <submittedName>
        <fullName evidence="2">Aspartate/glutamate racemase family protein</fullName>
    </submittedName>
</protein>
<proteinExistence type="inferred from homology"/>
<dbReference type="PANTHER" id="PTHR28047:SF5">
    <property type="entry name" value="PROTEIN DCG1"/>
    <property type="match status" value="1"/>
</dbReference>
<dbReference type="Gene3D" id="3.40.50.12500">
    <property type="match status" value="1"/>
</dbReference>
<dbReference type="RefSeq" id="WP_379876380.1">
    <property type="nucleotide sequence ID" value="NZ_JBHUIP010000011.1"/>
</dbReference>
<reference evidence="3" key="1">
    <citation type="journal article" date="2019" name="Int. J. Syst. Evol. Microbiol.">
        <title>The Global Catalogue of Microorganisms (GCM) 10K type strain sequencing project: providing services to taxonomists for standard genome sequencing and annotation.</title>
        <authorList>
            <consortium name="The Broad Institute Genomics Platform"/>
            <consortium name="The Broad Institute Genome Sequencing Center for Infectious Disease"/>
            <person name="Wu L."/>
            <person name="Ma J."/>
        </authorList>
    </citation>
    <scope>NUCLEOTIDE SEQUENCE [LARGE SCALE GENOMIC DNA]</scope>
    <source>
        <strain evidence="3">CGMCC 1.19062</strain>
    </source>
</reference>
<evidence type="ECO:0000313" key="2">
    <source>
        <dbReference type="EMBL" id="MFD2263379.1"/>
    </source>
</evidence>
<name>A0ABW5DSK1_9PROT</name>
<dbReference type="InterPro" id="IPR015942">
    <property type="entry name" value="Asp/Glu/hydantoin_racemase"/>
</dbReference>
<accession>A0ABW5DSK1</accession>
<dbReference type="InterPro" id="IPR053714">
    <property type="entry name" value="Iso_Racemase_Enz_sf"/>
</dbReference>
<dbReference type="PANTHER" id="PTHR28047">
    <property type="entry name" value="PROTEIN DCG1"/>
    <property type="match status" value="1"/>
</dbReference>
<dbReference type="InterPro" id="IPR052186">
    <property type="entry name" value="Hydantoin_racemase-like"/>
</dbReference>
<sequence>MPSHFLLVNGNTTDALTGRLTALAQARLPAGSKVRGITAGFGSDYIASRSACAVAGHAVLEALASSLAEGTEPSVAIIACFGEPGIAAARELMPCPVVGMAEASVLSALQLGSRYGIVTVGERWPAMLEDYLRGIGLDERLAGIVKVPGRALDLADRPDEARAAVRSAIDTAIDRHGAEVVIIGGAALSGLAAQLQDSVEVPLVDSLEAALAQATALAQLAPRKARRGSYAPVPPLASQGLSPALASLLSHTRA</sequence>
<evidence type="ECO:0000256" key="1">
    <source>
        <dbReference type="ARBA" id="ARBA00038414"/>
    </source>
</evidence>
<gene>
    <name evidence="2" type="ORF">ACFSM5_10810</name>
</gene>